<reference evidence="4" key="1">
    <citation type="submission" date="2023-03" db="EMBL/GenBank/DDBJ databases">
        <title>Lomoglobus Profundus gen. nov., sp. nov., a novel member of the phylum Verrucomicrobia, isolated from deep-marine sediment of South China Sea.</title>
        <authorList>
            <person name="Ahmad T."/>
            <person name="Ishaq S.E."/>
            <person name="Wang F."/>
        </authorList>
    </citation>
    <scope>NUCLEOTIDE SEQUENCE</scope>
    <source>
        <strain evidence="4">LMO-M01</strain>
    </source>
</reference>
<name>A0AAF0I3R1_9BACT</name>
<evidence type="ECO:0000313" key="4">
    <source>
        <dbReference type="EMBL" id="WED67212.1"/>
    </source>
</evidence>
<evidence type="ECO:0000256" key="2">
    <source>
        <dbReference type="ARBA" id="ARBA00023027"/>
    </source>
</evidence>
<dbReference type="KEGG" id="slom:PXH66_10145"/>
<dbReference type="EMBL" id="CP119075">
    <property type="protein sequence ID" value="WED67212.1"/>
    <property type="molecule type" value="Genomic_DNA"/>
</dbReference>
<proteinExistence type="predicted"/>
<dbReference type="InterPro" id="IPR036291">
    <property type="entry name" value="NAD(P)-bd_dom_sf"/>
</dbReference>
<dbReference type="Pfam" id="PF02826">
    <property type="entry name" value="2-Hacid_dh_C"/>
    <property type="match status" value="1"/>
</dbReference>
<evidence type="ECO:0000313" key="5">
    <source>
        <dbReference type="Proteomes" id="UP001218638"/>
    </source>
</evidence>
<dbReference type="CDD" id="cd12167">
    <property type="entry name" value="2-Hacid_dh_8"/>
    <property type="match status" value="1"/>
</dbReference>
<sequence>MPRPASILQCLTPIEIQEFLPGSSADEIRALAPVLTTVDPTNLSHSAWRDLLFQRNPEVLVACWATPDLPPELPPALRYVCYFAGSIKRLVPREHIELGLIVTNWGNSISRIVAEGALLHVLAGMRNFTHWTIAMHTQGAWKSRTSRSASLFGRRVGIRGFGRVAHELIALLRPFGCTISVFAPDLTPAIAEQNGLRVAFDLNELMRENDVVVELAPLIPETRGSITKAHLELLRPGSVFVNVGRGATVDEQALLEVARGGQIFVGLDVFGEEPLPADSGFRNLPNVSLTPHLAGPTTDRRCDAGAFALKNLRAYAEDRPMESVITLPIYDRST</sequence>
<dbReference type="GO" id="GO:0030267">
    <property type="term" value="F:glyoxylate reductase (NADPH) activity"/>
    <property type="evidence" value="ECO:0007669"/>
    <property type="project" value="TreeGrafter"/>
</dbReference>
<dbReference type="Gene3D" id="3.40.50.720">
    <property type="entry name" value="NAD(P)-binding Rossmann-like Domain"/>
    <property type="match status" value="2"/>
</dbReference>
<dbReference type="PANTHER" id="PTHR10996:SF178">
    <property type="entry name" value="2-HYDROXYACID DEHYDROGENASE YGL185C-RELATED"/>
    <property type="match status" value="1"/>
</dbReference>
<dbReference type="PANTHER" id="PTHR10996">
    <property type="entry name" value="2-HYDROXYACID DEHYDROGENASE-RELATED"/>
    <property type="match status" value="1"/>
</dbReference>
<dbReference type="AlphaFoldDB" id="A0AAF0I3R1"/>
<feature type="domain" description="D-isomer specific 2-hydroxyacid dehydrogenase NAD-binding" evidence="3">
    <location>
        <begin position="120"/>
        <end position="294"/>
    </location>
</feature>
<dbReference type="InterPro" id="IPR006140">
    <property type="entry name" value="D-isomer_DH_NAD-bd"/>
</dbReference>
<gene>
    <name evidence="4" type="ORF">PXH66_10145</name>
</gene>
<evidence type="ECO:0000256" key="1">
    <source>
        <dbReference type="ARBA" id="ARBA00023002"/>
    </source>
</evidence>
<dbReference type="GO" id="GO:0051287">
    <property type="term" value="F:NAD binding"/>
    <property type="evidence" value="ECO:0007669"/>
    <property type="project" value="InterPro"/>
</dbReference>
<dbReference type="RefSeq" id="WP_330931475.1">
    <property type="nucleotide sequence ID" value="NZ_CP119075.1"/>
</dbReference>
<protein>
    <submittedName>
        <fullName evidence="4">Hydroxyacid dehydrogenase</fullName>
    </submittedName>
</protein>
<accession>A0AAF0I3R1</accession>
<evidence type="ECO:0000259" key="3">
    <source>
        <dbReference type="Pfam" id="PF02826"/>
    </source>
</evidence>
<dbReference type="GO" id="GO:0005829">
    <property type="term" value="C:cytosol"/>
    <property type="evidence" value="ECO:0007669"/>
    <property type="project" value="TreeGrafter"/>
</dbReference>
<dbReference type="InterPro" id="IPR050223">
    <property type="entry name" value="D-isomer_2-hydroxyacid_DH"/>
</dbReference>
<keyword evidence="1" id="KW-0560">Oxidoreductase</keyword>
<dbReference type="Proteomes" id="UP001218638">
    <property type="component" value="Chromosome"/>
</dbReference>
<dbReference type="SUPFAM" id="SSF51735">
    <property type="entry name" value="NAD(P)-binding Rossmann-fold domains"/>
    <property type="match status" value="1"/>
</dbReference>
<keyword evidence="5" id="KW-1185">Reference proteome</keyword>
<keyword evidence="2" id="KW-0520">NAD</keyword>
<organism evidence="4 5">
    <name type="scientific">Synoicihabitans lomoniglobus</name>
    <dbReference type="NCBI Taxonomy" id="2909285"/>
    <lineage>
        <taxon>Bacteria</taxon>
        <taxon>Pseudomonadati</taxon>
        <taxon>Verrucomicrobiota</taxon>
        <taxon>Opitutia</taxon>
        <taxon>Opitutales</taxon>
        <taxon>Opitutaceae</taxon>
        <taxon>Synoicihabitans</taxon>
    </lineage>
</organism>
<dbReference type="GO" id="GO:0016618">
    <property type="term" value="F:hydroxypyruvate reductase [NAD(P)H] activity"/>
    <property type="evidence" value="ECO:0007669"/>
    <property type="project" value="TreeGrafter"/>
</dbReference>